<dbReference type="EMBL" id="JAUDFV010000138">
    <property type="protein sequence ID" value="KAL2725434.1"/>
    <property type="molecule type" value="Genomic_DNA"/>
</dbReference>
<gene>
    <name evidence="3" type="ORF">V1478_008107</name>
</gene>
<proteinExistence type="predicted"/>
<name>A0ABD2AXU5_VESSQ</name>
<organism evidence="3 4">
    <name type="scientific">Vespula squamosa</name>
    <name type="common">Southern yellow jacket</name>
    <name type="synonym">Wasp</name>
    <dbReference type="NCBI Taxonomy" id="30214"/>
    <lineage>
        <taxon>Eukaryota</taxon>
        <taxon>Metazoa</taxon>
        <taxon>Ecdysozoa</taxon>
        <taxon>Arthropoda</taxon>
        <taxon>Hexapoda</taxon>
        <taxon>Insecta</taxon>
        <taxon>Pterygota</taxon>
        <taxon>Neoptera</taxon>
        <taxon>Endopterygota</taxon>
        <taxon>Hymenoptera</taxon>
        <taxon>Apocrita</taxon>
        <taxon>Aculeata</taxon>
        <taxon>Vespoidea</taxon>
        <taxon>Vespidae</taxon>
        <taxon>Vespinae</taxon>
        <taxon>Vespula</taxon>
    </lineage>
</organism>
<evidence type="ECO:0000313" key="4">
    <source>
        <dbReference type="Proteomes" id="UP001607302"/>
    </source>
</evidence>
<sequence>MRIEKKKQQKMNMIKYVIVAWLCLMLLLGQAESQDQQKITTNKRIERDTDIDQMPQESDSNQFSDVGNIVSKEVKSAIGIINAFMQQAKDLIQSFSTFGSR</sequence>
<evidence type="ECO:0000313" key="3">
    <source>
        <dbReference type="EMBL" id="KAL2725434.1"/>
    </source>
</evidence>
<keyword evidence="4" id="KW-1185">Reference proteome</keyword>
<evidence type="ECO:0008006" key="5">
    <source>
        <dbReference type="Google" id="ProtNLM"/>
    </source>
</evidence>
<accession>A0ABD2AXU5</accession>
<dbReference type="AlphaFoldDB" id="A0ABD2AXU5"/>
<comment type="caution">
    <text evidence="3">The sequence shown here is derived from an EMBL/GenBank/DDBJ whole genome shotgun (WGS) entry which is preliminary data.</text>
</comment>
<feature type="compositionally biased region" description="Polar residues" evidence="1">
    <location>
        <begin position="55"/>
        <end position="65"/>
    </location>
</feature>
<keyword evidence="2" id="KW-0732">Signal</keyword>
<evidence type="ECO:0000256" key="1">
    <source>
        <dbReference type="SAM" id="MobiDB-lite"/>
    </source>
</evidence>
<protein>
    <recommendedName>
        <fullName evidence="5">Secreted protein</fullName>
    </recommendedName>
</protein>
<dbReference type="Proteomes" id="UP001607302">
    <property type="component" value="Unassembled WGS sequence"/>
</dbReference>
<feature type="signal peptide" evidence="2">
    <location>
        <begin position="1"/>
        <end position="33"/>
    </location>
</feature>
<feature type="chain" id="PRO_5044782716" description="Secreted protein" evidence="2">
    <location>
        <begin position="34"/>
        <end position="101"/>
    </location>
</feature>
<reference evidence="3 4" key="1">
    <citation type="journal article" date="2024" name="Ann. Entomol. Soc. Am.">
        <title>Genomic analyses of the southern and eastern yellowjacket wasps (Hymenoptera: Vespidae) reveal evolutionary signatures of social life.</title>
        <authorList>
            <person name="Catto M.A."/>
            <person name="Caine P.B."/>
            <person name="Orr S.E."/>
            <person name="Hunt B.G."/>
            <person name="Goodisman M.A.D."/>
        </authorList>
    </citation>
    <scope>NUCLEOTIDE SEQUENCE [LARGE SCALE GENOMIC DNA]</scope>
    <source>
        <strain evidence="3">233</strain>
        <tissue evidence="3">Head and thorax</tissue>
    </source>
</reference>
<evidence type="ECO:0000256" key="2">
    <source>
        <dbReference type="SAM" id="SignalP"/>
    </source>
</evidence>
<feature type="region of interest" description="Disordered" evidence="1">
    <location>
        <begin position="37"/>
        <end position="65"/>
    </location>
</feature>